<gene>
    <name evidence="2" type="ORF">SAMN04488055_5526</name>
</gene>
<dbReference type="RefSeq" id="WP_074242748.1">
    <property type="nucleotide sequence ID" value="NZ_FSRA01000002.1"/>
</dbReference>
<name>A0A1N6KBV9_9BACT</name>
<feature type="transmembrane region" description="Helical" evidence="1">
    <location>
        <begin position="101"/>
        <end position="122"/>
    </location>
</feature>
<keyword evidence="1" id="KW-0812">Transmembrane</keyword>
<accession>A0A1N6KBV9</accession>
<organism evidence="2 3">
    <name type="scientific">Chitinophaga niabensis</name>
    <dbReference type="NCBI Taxonomy" id="536979"/>
    <lineage>
        <taxon>Bacteria</taxon>
        <taxon>Pseudomonadati</taxon>
        <taxon>Bacteroidota</taxon>
        <taxon>Chitinophagia</taxon>
        <taxon>Chitinophagales</taxon>
        <taxon>Chitinophagaceae</taxon>
        <taxon>Chitinophaga</taxon>
    </lineage>
</organism>
<proteinExistence type="predicted"/>
<dbReference type="AlphaFoldDB" id="A0A1N6KBV9"/>
<dbReference type="STRING" id="536979.SAMN04488055_5526"/>
<evidence type="ECO:0000256" key="1">
    <source>
        <dbReference type="SAM" id="Phobius"/>
    </source>
</evidence>
<evidence type="ECO:0000313" key="3">
    <source>
        <dbReference type="Proteomes" id="UP000185003"/>
    </source>
</evidence>
<feature type="transmembrane region" description="Helical" evidence="1">
    <location>
        <begin position="129"/>
        <end position="146"/>
    </location>
</feature>
<dbReference type="OrthoDB" id="680261at2"/>
<feature type="transmembrane region" description="Helical" evidence="1">
    <location>
        <begin position="158"/>
        <end position="176"/>
    </location>
</feature>
<sequence length="220" mass="25540">MHFDFYERYKDYPDTELQKITQQPDAYQPDAVDAALRILKERGVKEEKVNSIHLLDSFEITEEAKPPKLLTLLLVLLALEFLWKFYNTAKVFFYDGSIRDTSVLLISFIPFVYSVFVFYLLLKRKSWGWILTFVSASLTAGGRIMQLDSLFKYIGLDTVQGAIFMAITFLNLFLAISLWQKEILAFFNITTETRRWTALAAFCILALLVLYRFSSELGTF</sequence>
<evidence type="ECO:0000313" key="2">
    <source>
        <dbReference type="EMBL" id="SIO54031.1"/>
    </source>
</evidence>
<reference evidence="2 3" key="1">
    <citation type="submission" date="2016-11" db="EMBL/GenBank/DDBJ databases">
        <authorList>
            <person name="Jaros S."/>
            <person name="Januszkiewicz K."/>
            <person name="Wedrychowicz H."/>
        </authorList>
    </citation>
    <scope>NUCLEOTIDE SEQUENCE [LARGE SCALE GENOMIC DNA]</scope>
    <source>
        <strain evidence="2 3">DSM 24787</strain>
    </source>
</reference>
<keyword evidence="3" id="KW-1185">Reference proteome</keyword>
<feature type="transmembrane region" description="Helical" evidence="1">
    <location>
        <begin position="196"/>
        <end position="214"/>
    </location>
</feature>
<keyword evidence="1" id="KW-0472">Membrane</keyword>
<keyword evidence="1" id="KW-1133">Transmembrane helix</keyword>
<feature type="transmembrane region" description="Helical" evidence="1">
    <location>
        <begin position="69"/>
        <end position="86"/>
    </location>
</feature>
<protein>
    <submittedName>
        <fullName evidence="2">Uncharacterized protein</fullName>
    </submittedName>
</protein>
<dbReference type="Proteomes" id="UP000185003">
    <property type="component" value="Unassembled WGS sequence"/>
</dbReference>
<dbReference type="EMBL" id="FSRA01000002">
    <property type="protein sequence ID" value="SIO54031.1"/>
    <property type="molecule type" value="Genomic_DNA"/>
</dbReference>